<dbReference type="EMBL" id="JAXCGZ010022685">
    <property type="protein sequence ID" value="KAK7027363.1"/>
    <property type="molecule type" value="Genomic_DNA"/>
</dbReference>
<name>A0AAN8WDY4_HALRR</name>
<feature type="transmembrane region" description="Helical" evidence="1">
    <location>
        <begin position="150"/>
        <end position="170"/>
    </location>
</feature>
<organism evidence="2 3">
    <name type="scientific">Halocaridina rubra</name>
    <name type="common">Hawaiian red shrimp</name>
    <dbReference type="NCBI Taxonomy" id="373956"/>
    <lineage>
        <taxon>Eukaryota</taxon>
        <taxon>Metazoa</taxon>
        <taxon>Ecdysozoa</taxon>
        <taxon>Arthropoda</taxon>
        <taxon>Crustacea</taxon>
        <taxon>Multicrustacea</taxon>
        <taxon>Malacostraca</taxon>
        <taxon>Eumalacostraca</taxon>
        <taxon>Eucarida</taxon>
        <taxon>Decapoda</taxon>
        <taxon>Pleocyemata</taxon>
        <taxon>Caridea</taxon>
        <taxon>Atyoidea</taxon>
        <taxon>Atyidae</taxon>
        <taxon>Halocaridina</taxon>
    </lineage>
</organism>
<evidence type="ECO:0000313" key="2">
    <source>
        <dbReference type="EMBL" id="KAK7027363.1"/>
    </source>
</evidence>
<dbReference type="Proteomes" id="UP001381693">
    <property type="component" value="Unassembled WGS sequence"/>
</dbReference>
<keyword evidence="1" id="KW-0472">Membrane</keyword>
<feature type="transmembrane region" description="Helical" evidence="1">
    <location>
        <begin position="190"/>
        <end position="209"/>
    </location>
</feature>
<evidence type="ECO:0000256" key="1">
    <source>
        <dbReference type="SAM" id="Phobius"/>
    </source>
</evidence>
<evidence type="ECO:0000313" key="3">
    <source>
        <dbReference type="Proteomes" id="UP001381693"/>
    </source>
</evidence>
<sequence length="355" mass="38169">MKNEHTRGIPRSFTLLYSNSKDLLLFHRSGLTVGEGAGGGGGITFPLFSGGHSKNMWTTQPASASNQVISVLSPPNQIKDPSAVVFSDSFSPIAYKDLNISQTDFKKHDKILAGEFDPKTYSRLPSYAPAPKDSRNQTSRFFTLNTGRQTLDLGISFTVPFLSFPMTSLATIGQDLGESTATALNSLMAINWPSVILIGVAILGAALLLPQVGTWVMTLLNGNAGTSSYTSSYGRVVDRADQLLPVAPFTAILEQIDDALAQYDLDSTSCMQRAVCSYVSDSEDSVRDGDPDSAEMIVAGLARNHWMQSLLGQGSLAKAVELGRTNGHCQRQFSKCPFSLGGVFKFLTAYAELTS</sequence>
<gene>
    <name evidence="2" type="ORF">SK128_009128</name>
</gene>
<dbReference type="AlphaFoldDB" id="A0AAN8WDY4"/>
<keyword evidence="1" id="KW-0812">Transmembrane</keyword>
<proteinExistence type="predicted"/>
<comment type="caution">
    <text evidence="2">The sequence shown here is derived from an EMBL/GenBank/DDBJ whole genome shotgun (WGS) entry which is preliminary data.</text>
</comment>
<reference evidence="2 3" key="1">
    <citation type="submission" date="2023-11" db="EMBL/GenBank/DDBJ databases">
        <title>Halocaridina rubra genome assembly.</title>
        <authorList>
            <person name="Smith C."/>
        </authorList>
    </citation>
    <scope>NUCLEOTIDE SEQUENCE [LARGE SCALE GENOMIC DNA]</scope>
    <source>
        <strain evidence="2">EP-1</strain>
        <tissue evidence="2">Whole</tissue>
    </source>
</reference>
<keyword evidence="1" id="KW-1133">Transmembrane helix</keyword>
<keyword evidence="3" id="KW-1185">Reference proteome</keyword>
<protein>
    <submittedName>
        <fullName evidence="2">Uncharacterized protein</fullName>
    </submittedName>
</protein>
<accession>A0AAN8WDY4</accession>